<proteinExistence type="predicted"/>
<accession>A0ACC4CGR4</accession>
<evidence type="ECO:0000313" key="2">
    <source>
        <dbReference type="Proteomes" id="UP000309997"/>
    </source>
</evidence>
<reference evidence="1 2" key="1">
    <citation type="journal article" date="2024" name="Plant Biotechnol. J.">
        <title>Genome and CRISPR/Cas9 system of a widespread forest tree (Populus alba) in the world.</title>
        <authorList>
            <person name="Liu Y.J."/>
            <person name="Jiang P.F."/>
            <person name="Han X.M."/>
            <person name="Li X.Y."/>
            <person name="Wang H.M."/>
            <person name="Wang Y.J."/>
            <person name="Wang X.X."/>
            <person name="Zeng Q.Y."/>
        </authorList>
    </citation>
    <scope>NUCLEOTIDE SEQUENCE [LARGE SCALE GENOMIC DNA]</scope>
    <source>
        <strain evidence="2">cv. PAL-ZL1</strain>
    </source>
</reference>
<name>A0ACC4CGR4_POPAL</name>
<keyword evidence="2" id="KW-1185">Reference proteome</keyword>
<gene>
    <name evidence="1" type="ORF">D5086_008906</name>
</gene>
<dbReference type="Proteomes" id="UP000309997">
    <property type="component" value="Unassembled WGS sequence"/>
</dbReference>
<dbReference type="EMBL" id="RCHU02000004">
    <property type="protein sequence ID" value="KAL3597269.1"/>
    <property type="molecule type" value="Genomic_DNA"/>
</dbReference>
<evidence type="ECO:0000313" key="1">
    <source>
        <dbReference type="EMBL" id="KAL3597269.1"/>
    </source>
</evidence>
<sequence>MRTNSQQEAVALPANEFKVDSFISQLHLNFKIIKRKLLNENLRQYLFQNLTFAGKVWQTQVLNNDMFGKNINASLILKNLPL</sequence>
<comment type="caution">
    <text evidence="1">The sequence shown here is derived from an EMBL/GenBank/DDBJ whole genome shotgun (WGS) entry which is preliminary data.</text>
</comment>
<organism evidence="1 2">
    <name type="scientific">Populus alba</name>
    <name type="common">White poplar</name>
    <dbReference type="NCBI Taxonomy" id="43335"/>
    <lineage>
        <taxon>Eukaryota</taxon>
        <taxon>Viridiplantae</taxon>
        <taxon>Streptophyta</taxon>
        <taxon>Embryophyta</taxon>
        <taxon>Tracheophyta</taxon>
        <taxon>Spermatophyta</taxon>
        <taxon>Magnoliopsida</taxon>
        <taxon>eudicotyledons</taxon>
        <taxon>Gunneridae</taxon>
        <taxon>Pentapetalae</taxon>
        <taxon>rosids</taxon>
        <taxon>fabids</taxon>
        <taxon>Malpighiales</taxon>
        <taxon>Salicaceae</taxon>
        <taxon>Saliceae</taxon>
        <taxon>Populus</taxon>
    </lineage>
</organism>
<protein>
    <submittedName>
        <fullName evidence="1">Uncharacterized protein</fullName>
    </submittedName>
</protein>